<evidence type="ECO:0000313" key="2">
    <source>
        <dbReference type="EMBL" id="GFX99915.1"/>
    </source>
</evidence>
<feature type="compositionally biased region" description="Polar residues" evidence="1">
    <location>
        <begin position="84"/>
        <end position="98"/>
    </location>
</feature>
<organism evidence="2 3">
    <name type="scientific">Trichonephila clavipes</name>
    <name type="common">Golden silk orbweaver</name>
    <name type="synonym">Nephila clavipes</name>
    <dbReference type="NCBI Taxonomy" id="2585209"/>
    <lineage>
        <taxon>Eukaryota</taxon>
        <taxon>Metazoa</taxon>
        <taxon>Ecdysozoa</taxon>
        <taxon>Arthropoda</taxon>
        <taxon>Chelicerata</taxon>
        <taxon>Arachnida</taxon>
        <taxon>Araneae</taxon>
        <taxon>Araneomorphae</taxon>
        <taxon>Entelegynae</taxon>
        <taxon>Araneoidea</taxon>
        <taxon>Nephilidae</taxon>
        <taxon>Trichonephila</taxon>
    </lineage>
</organism>
<gene>
    <name evidence="2" type="primary">X975_13979</name>
    <name evidence="2" type="ORF">TNCV_259521</name>
</gene>
<accession>A0A8X6S0P0</accession>
<dbReference type="Proteomes" id="UP000887159">
    <property type="component" value="Unassembled WGS sequence"/>
</dbReference>
<reference evidence="2" key="1">
    <citation type="submission" date="2020-08" db="EMBL/GenBank/DDBJ databases">
        <title>Multicomponent nature underlies the extraordinary mechanical properties of spider dragline silk.</title>
        <authorList>
            <person name="Kono N."/>
            <person name="Nakamura H."/>
            <person name="Mori M."/>
            <person name="Yoshida Y."/>
            <person name="Ohtoshi R."/>
            <person name="Malay A.D."/>
            <person name="Moran D.A.P."/>
            <person name="Tomita M."/>
            <person name="Numata K."/>
            <person name="Arakawa K."/>
        </authorList>
    </citation>
    <scope>NUCLEOTIDE SEQUENCE</scope>
</reference>
<evidence type="ECO:0000313" key="3">
    <source>
        <dbReference type="Proteomes" id="UP000887159"/>
    </source>
</evidence>
<comment type="caution">
    <text evidence="2">The sequence shown here is derived from an EMBL/GenBank/DDBJ whole genome shotgun (WGS) entry which is preliminary data.</text>
</comment>
<feature type="compositionally biased region" description="Basic and acidic residues" evidence="1">
    <location>
        <begin position="71"/>
        <end position="81"/>
    </location>
</feature>
<dbReference type="AlphaFoldDB" id="A0A8X6S0P0"/>
<protein>
    <submittedName>
        <fullName evidence="2">Transposable element Tcb1 transposase</fullName>
    </submittedName>
</protein>
<keyword evidence="3" id="KW-1185">Reference proteome</keyword>
<feature type="region of interest" description="Disordered" evidence="1">
    <location>
        <begin position="52"/>
        <end position="98"/>
    </location>
</feature>
<sequence length="98" mass="11317">MAWVTVYSWQGDILNSRRAASPLVRLVEEKEIGSRVGRNQKTVMRIFDRWMQEGTTDRHGRSHPPQSTSSCEDRQIERMAVTDRSVTSRTKENSPLNL</sequence>
<proteinExistence type="predicted"/>
<name>A0A8X6S0P0_TRICX</name>
<evidence type="ECO:0000256" key="1">
    <source>
        <dbReference type="SAM" id="MobiDB-lite"/>
    </source>
</evidence>
<dbReference type="EMBL" id="BMAU01021215">
    <property type="protein sequence ID" value="GFX99915.1"/>
    <property type="molecule type" value="Genomic_DNA"/>
</dbReference>